<evidence type="ECO:0000256" key="5">
    <source>
        <dbReference type="SAM" id="MobiDB-lite"/>
    </source>
</evidence>
<reference evidence="8 9" key="1">
    <citation type="submission" date="2023-07" db="EMBL/GenBank/DDBJ databases">
        <authorList>
            <person name="Peeters C."/>
        </authorList>
    </citation>
    <scope>NUCLEOTIDE SEQUENCE [LARGE SCALE GENOMIC DNA]</scope>
    <source>
        <strain evidence="8 9">LMG 18101</strain>
    </source>
</reference>
<feature type="transmembrane region" description="Helical" evidence="6">
    <location>
        <begin position="167"/>
        <end position="188"/>
    </location>
</feature>
<feature type="transmembrane region" description="Helical" evidence="6">
    <location>
        <begin position="115"/>
        <end position="133"/>
    </location>
</feature>
<feature type="transmembrane region" description="Helical" evidence="6">
    <location>
        <begin position="89"/>
        <end position="109"/>
    </location>
</feature>
<dbReference type="EMBL" id="CATZLL010000001">
    <property type="protein sequence ID" value="CAJ0807637.1"/>
    <property type="molecule type" value="Genomic_DNA"/>
</dbReference>
<dbReference type="PANTHER" id="PTHR22911:SF6">
    <property type="entry name" value="SOLUTE CARRIER FAMILY 35 MEMBER G1"/>
    <property type="match status" value="1"/>
</dbReference>
<evidence type="ECO:0000313" key="9">
    <source>
        <dbReference type="Proteomes" id="UP001189757"/>
    </source>
</evidence>
<feature type="domain" description="EamA" evidence="7">
    <location>
        <begin position="25"/>
        <end position="156"/>
    </location>
</feature>
<feature type="transmembrane region" description="Helical" evidence="6">
    <location>
        <begin position="53"/>
        <end position="69"/>
    </location>
</feature>
<comment type="subcellular location">
    <subcellularLocation>
        <location evidence="1">Membrane</location>
        <topology evidence="1">Multi-pass membrane protein</topology>
    </subcellularLocation>
</comment>
<keyword evidence="9" id="KW-1185">Reference proteome</keyword>
<dbReference type="InterPro" id="IPR000620">
    <property type="entry name" value="EamA_dom"/>
</dbReference>
<evidence type="ECO:0000256" key="1">
    <source>
        <dbReference type="ARBA" id="ARBA00004141"/>
    </source>
</evidence>
<protein>
    <submittedName>
        <fullName evidence="8">Pseudopaline exporter CntI</fullName>
    </submittedName>
</protein>
<evidence type="ECO:0000256" key="4">
    <source>
        <dbReference type="ARBA" id="ARBA00023136"/>
    </source>
</evidence>
<gene>
    <name evidence="8" type="primary">cntI</name>
    <name evidence="8" type="ORF">LMG18101_00251</name>
</gene>
<dbReference type="PANTHER" id="PTHR22911">
    <property type="entry name" value="ACYL-MALONYL CONDENSING ENZYME-RELATED"/>
    <property type="match status" value="1"/>
</dbReference>
<feature type="transmembrane region" description="Helical" evidence="6">
    <location>
        <begin position="284"/>
        <end position="303"/>
    </location>
</feature>
<feature type="transmembrane region" description="Helical" evidence="6">
    <location>
        <begin position="200"/>
        <end position="219"/>
    </location>
</feature>
<organism evidence="8 9">
    <name type="scientific">Ralstonia flaminis</name>
    <dbReference type="NCBI Taxonomy" id="3058597"/>
    <lineage>
        <taxon>Bacteria</taxon>
        <taxon>Pseudomonadati</taxon>
        <taxon>Pseudomonadota</taxon>
        <taxon>Betaproteobacteria</taxon>
        <taxon>Burkholderiales</taxon>
        <taxon>Burkholderiaceae</taxon>
        <taxon>Ralstonia</taxon>
    </lineage>
</organism>
<evidence type="ECO:0000256" key="6">
    <source>
        <dbReference type="SAM" id="Phobius"/>
    </source>
</evidence>
<dbReference type="Pfam" id="PF00892">
    <property type="entry name" value="EamA"/>
    <property type="match status" value="2"/>
</dbReference>
<evidence type="ECO:0000313" key="8">
    <source>
        <dbReference type="EMBL" id="CAJ0807637.1"/>
    </source>
</evidence>
<dbReference type="RefSeq" id="WP_430715402.1">
    <property type="nucleotide sequence ID" value="NZ_CATZLL010000001.1"/>
</dbReference>
<feature type="transmembrane region" description="Helical" evidence="6">
    <location>
        <begin position="25"/>
        <end position="47"/>
    </location>
</feature>
<keyword evidence="2 6" id="KW-0812">Transmembrane</keyword>
<feature type="region of interest" description="Disordered" evidence="5">
    <location>
        <begin position="307"/>
        <end position="330"/>
    </location>
</feature>
<name>A0ABN9JD79_9RALS</name>
<feature type="domain" description="EamA" evidence="7">
    <location>
        <begin position="171"/>
        <end position="299"/>
    </location>
</feature>
<feature type="compositionally biased region" description="Polar residues" evidence="5">
    <location>
        <begin position="309"/>
        <end position="319"/>
    </location>
</feature>
<feature type="transmembrane region" description="Helical" evidence="6">
    <location>
        <begin position="225"/>
        <end position="243"/>
    </location>
</feature>
<dbReference type="Proteomes" id="UP001189757">
    <property type="component" value="Unassembled WGS sequence"/>
</dbReference>
<dbReference type="SUPFAM" id="SSF103481">
    <property type="entry name" value="Multidrug resistance efflux transporter EmrE"/>
    <property type="match status" value="2"/>
</dbReference>
<keyword evidence="3 6" id="KW-1133">Transmembrane helix</keyword>
<proteinExistence type="predicted"/>
<keyword evidence="4 6" id="KW-0472">Membrane</keyword>
<evidence type="ECO:0000256" key="2">
    <source>
        <dbReference type="ARBA" id="ARBA00022692"/>
    </source>
</evidence>
<comment type="caution">
    <text evidence="8">The sequence shown here is derived from an EMBL/GenBank/DDBJ whole genome shotgun (WGS) entry which is preliminary data.</text>
</comment>
<evidence type="ECO:0000259" key="7">
    <source>
        <dbReference type="Pfam" id="PF00892"/>
    </source>
</evidence>
<feature type="transmembrane region" description="Helical" evidence="6">
    <location>
        <begin position="255"/>
        <end position="278"/>
    </location>
</feature>
<feature type="transmembrane region" description="Helical" evidence="6">
    <location>
        <begin position="142"/>
        <end position="161"/>
    </location>
</feature>
<accession>A0ABN9JD79</accession>
<sequence>MSADTTTAVNDTAAQTVDSSSRQSLWMILAAFAFSAMGVCVKLASAHYSTGEIVFYRSIIGVLLMGAILQRSGQGIRTPYFLSHIKRSVFGVTSLLLWFTSISLLPLATAMTLNYMSPVWIALIIGAGAALAGKPGGADRRMVVAIVMSFVGVVCLLQPSVGGSQLALAGGMIGLVSGVFTALAYVEVRQLGDLGENEARIVFYFSLLSAIAGGVWMLIDGAQSHTWSGAGLLLAVGLLATLGQTSMTRAYKRGNTLLTANLQYTGIVFASGWGMLLWNDHLNALSWLGMALIIGSGIVTTVMRARQSGAENPTPQTAVSGPEAEIHPEV</sequence>
<evidence type="ECO:0000256" key="3">
    <source>
        <dbReference type="ARBA" id="ARBA00022989"/>
    </source>
</evidence>
<dbReference type="InterPro" id="IPR037185">
    <property type="entry name" value="EmrE-like"/>
</dbReference>